<evidence type="ECO:0000313" key="8">
    <source>
        <dbReference type="RefSeq" id="XP_042586472.1"/>
    </source>
</evidence>
<dbReference type="InterPro" id="IPR003961">
    <property type="entry name" value="FN3_dom"/>
</dbReference>
<dbReference type="Pfam" id="PF09067">
    <property type="entry name" value="EpoR_lig-bind"/>
    <property type="match status" value="1"/>
</dbReference>
<evidence type="ECO:0000256" key="4">
    <source>
        <dbReference type="ARBA" id="ARBA00023180"/>
    </source>
</evidence>
<dbReference type="GO" id="GO:0004896">
    <property type="term" value="F:cytokine receptor activity"/>
    <property type="evidence" value="ECO:0007669"/>
    <property type="project" value="TreeGrafter"/>
</dbReference>
<feature type="signal peptide" evidence="6">
    <location>
        <begin position="1"/>
        <end position="17"/>
    </location>
</feature>
<keyword evidence="2 6" id="KW-0732">Signal</keyword>
<dbReference type="PROSITE" id="PS50853">
    <property type="entry name" value="FN3"/>
    <property type="match status" value="1"/>
</dbReference>
<dbReference type="AlphaFoldDB" id="A0A9Q9WN56"/>
<dbReference type="GO" id="GO:0009897">
    <property type="term" value="C:external side of plasma membrane"/>
    <property type="evidence" value="ECO:0007669"/>
    <property type="project" value="TreeGrafter"/>
</dbReference>
<accession>A0A9Q9WN56</accession>
<dbReference type="InterPro" id="IPR015152">
    <property type="entry name" value="Growth/epo_recpt_lig-bind"/>
</dbReference>
<organism evidence="8">
    <name type="scientific">Cyprinus carpio</name>
    <name type="common">Common carp</name>
    <dbReference type="NCBI Taxonomy" id="7962"/>
    <lineage>
        <taxon>Eukaryota</taxon>
        <taxon>Metazoa</taxon>
        <taxon>Chordata</taxon>
        <taxon>Craniata</taxon>
        <taxon>Vertebrata</taxon>
        <taxon>Euteleostomi</taxon>
        <taxon>Actinopterygii</taxon>
        <taxon>Neopterygii</taxon>
        <taxon>Teleostei</taxon>
        <taxon>Ostariophysi</taxon>
        <taxon>Cypriniformes</taxon>
        <taxon>Cyprinidae</taxon>
        <taxon>Cyprininae</taxon>
        <taxon>Cyprinus</taxon>
    </lineage>
</organism>
<name>A0A9Q9WN56_CYPCA</name>
<evidence type="ECO:0000256" key="3">
    <source>
        <dbReference type="ARBA" id="ARBA00023170"/>
    </source>
</evidence>
<protein>
    <submittedName>
        <fullName evidence="8">LOW QUALITY PROTEIN: uncharacterized protein LOC109047247</fullName>
    </submittedName>
</protein>
<dbReference type="Proteomes" id="UP001155660">
    <property type="component" value="Chromosome B9"/>
</dbReference>
<dbReference type="KEGG" id="ccar:109047247"/>
<evidence type="ECO:0000256" key="6">
    <source>
        <dbReference type="SAM" id="SignalP"/>
    </source>
</evidence>
<sequence length="675" mass="74628">MLCFLLLTIHWMTVTVALQSTREDDKRPYIYRCRSPNMEIFTCWWRPIANQDNVTYTLLYTTGERTPRECPDYVSGGINSCFFDAKHTQVWEMYCINVTAHAHTGPITSHCVDVVDIVETDPPSNLTYVMLNESIGEVGRSVLVSWLHPVKSLVHEELIILVYELRYRNLAQPDNWRVMERLREPHVEFLDLPVGRYEFSVRCRSTSNKHWSVWSESIFVTISGSALSDRMLALILVTGIAIMIFVFISLGNIPRGKSRIKSFLLPAIPKPRIPGLEPALLKKGKIDEIDQHFSSFHGYKSPQYCTETWYQVSVDTSPAVTPSSIQSDGIQEDVLITPITPIVPIGPITQYVTCPDGQQSVQTSCTPMPYVHGPAPYCEEDTPPPDPGPVHPELVSVPGMDYSMILNPVPYCVEDTPPPDPGPIHPELVSVPGMDYGMILNPVPYCVEDTPPPDPGPIHQELVSVPGMDYSMIISPAPYCKEDTPPPNPGPAHPELVSVPGMDYSMILSPTPAPPPTQDFYMCVNGVTPAGALHLVPCLQLHEGADDETDKSHQLAALLEKQMEALLSTIESDPSDAGVTQPAALQMSAIETPRVKAQEEATALLECALTPRGHVDLKPQPAEVAEYHVPVFTQLSSGLGQYEPVVEVVENVNACYPQGNEGCLHNLGEDTRRQG</sequence>
<keyword evidence="5" id="KW-1133">Transmembrane helix</keyword>
<keyword evidence="5" id="KW-0472">Membrane</keyword>
<dbReference type="RefSeq" id="XP_042586472.1">
    <property type="nucleotide sequence ID" value="XM_042730538.1"/>
</dbReference>
<feature type="chain" id="PRO_5040304328" evidence="6">
    <location>
        <begin position="18"/>
        <end position="675"/>
    </location>
</feature>
<reference evidence="8" key="1">
    <citation type="submission" date="2025-08" db="UniProtKB">
        <authorList>
            <consortium name="RefSeq"/>
        </authorList>
    </citation>
    <scope>IDENTIFICATION</scope>
    <source>
        <tissue evidence="8">Muscle</tissue>
    </source>
</reference>
<dbReference type="PANTHER" id="PTHR23037:SF46">
    <property type="entry name" value="INTERLEUKIN 5 RECEPTOR SUBUNIT ALPHA"/>
    <property type="match status" value="1"/>
</dbReference>
<dbReference type="GeneID" id="109047247"/>
<comment type="subcellular location">
    <subcellularLocation>
        <location evidence="1">Membrane</location>
        <topology evidence="1">Single-pass type I membrane protein</topology>
    </subcellularLocation>
</comment>
<evidence type="ECO:0000256" key="5">
    <source>
        <dbReference type="SAM" id="Phobius"/>
    </source>
</evidence>
<evidence type="ECO:0000256" key="1">
    <source>
        <dbReference type="ARBA" id="ARBA00004479"/>
    </source>
</evidence>
<proteinExistence type="predicted"/>
<gene>
    <name evidence="8" type="primary">LOC109047247</name>
</gene>
<evidence type="ECO:0000256" key="2">
    <source>
        <dbReference type="ARBA" id="ARBA00022729"/>
    </source>
</evidence>
<feature type="domain" description="Fibronectin type-III" evidence="7">
    <location>
        <begin position="122"/>
        <end position="225"/>
    </location>
</feature>
<evidence type="ECO:0000259" key="7">
    <source>
        <dbReference type="PROSITE" id="PS50853"/>
    </source>
</evidence>
<keyword evidence="3" id="KW-0675">Receptor</keyword>
<keyword evidence="4" id="KW-0325">Glycoprotein</keyword>
<dbReference type="PANTHER" id="PTHR23037">
    <property type="entry name" value="CYTOKINE RECEPTOR"/>
    <property type="match status" value="1"/>
</dbReference>
<keyword evidence="5" id="KW-0812">Transmembrane</keyword>
<feature type="transmembrane region" description="Helical" evidence="5">
    <location>
        <begin position="231"/>
        <end position="253"/>
    </location>
</feature>
<dbReference type="OrthoDB" id="8545036at2759"/>